<proteinExistence type="predicted"/>
<dbReference type="InterPro" id="IPR025737">
    <property type="entry name" value="FApF"/>
</dbReference>
<evidence type="ECO:0000256" key="1">
    <source>
        <dbReference type="SAM" id="SignalP"/>
    </source>
</evidence>
<dbReference type="Proteomes" id="UP000580856">
    <property type="component" value="Unassembled WGS sequence"/>
</dbReference>
<feature type="chain" id="PRO_5032661457" description="MetA-pathway of phenol degradation" evidence="1">
    <location>
        <begin position="24"/>
        <end position="306"/>
    </location>
</feature>
<comment type="caution">
    <text evidence="2">The sequence shown here is derived from an EMBL/GenBank/DDBJ whole genome shotgun (WGS) entry which is preliminary data.</text>
</comment>
<organism evidence="2 3">
    <name type="scientific">Desulfobaculum xiamenense</name>
    <dbReference type="NCBI Taxonomy" id="995050"/>
    <lineage>
        <taxon>Bacteria</taxon>
        <taxon>Pseudomonadati</taxon>
        <taxon>Thermodesulfobacteriota</taxon>
        <taxon>Desulfovibrionia</taxon>
        <taxon>Desulfovibrionales</taxon>
        <taxon>Desulfovibrionaceae</taxon>
        <taxon>Desulfobaculum</taxon>
    </lineage>
</organism>
<protein>
    <recommendedName>
        <fullName evidence="4">MetA-pathway of phenol degradation</fullName>
    </recommendedName>
</protein>
<gene>
    <name evidence="2" type="ORF">GGQ74_001666</name>
</gene>
<sequence length="306" mass="33450">MKLGRILSLALVTVLLSGVAALAGDAAPAPKAVPPVTGVFGPCGTGFPVGKFAAVANYAWKEADHVRHYSDKINDNIKVDKSVVLAKTRYGIAPGLDIRTCTPIYNVDLDTPAGDKSQHGWGDTTAVLHKILMNQGQGDVINLALDMGVVLPTGSLDKQSNDFIGNGAWGLLGGVGATYFYGANRFDTEVNYTTFWEGGHDYTHPDRMRWNAGWAYALSANFDLGVESNFEWNDESQKFGERMNDSSVEWYVGPKVTFKYAPMGLICGGAVTMPVYRWYENVKPGSDDYRVEFKFIKTFDLGSMFN</sequence>
<feature type="signal peptide" evidence="1">
    <location>
        <begin position="1"/>
        <end position="23"/>
    </location>
</feature>
<keyword evidence="1" id="KW-0732">Signal</keyword>
<keyword evidence="3" id="KW-1185">Reference proteome</keyword>
<evidence type="ECO:0000313" key="3">
    <source>
        <dbReference type="Proteomes" id="UP000580856"/>
    </source>
</evidence>
<evidence type="ECO:0000313" key="2">
    <source>
        <dbReference type="EMBL" id="NJB67993.1"/>
    </source>
</evidence>
<dbReference type="Pfam" id="PF13557">
    <property type="entry name" value="Phenol_MetA_deg"/>
    <property type="match status" value="1"/>
</dbReference>
<dbReference type="RefSeq" id="WP_167941096.1">
    <property type="nucleotide sequence ID" value="NZ_JAATJA010000002.1"/>
</dbReference>
<accession>A0A846QNY3</accession>
<name>A0A846QNY3_9BACT</name>
<reference evidence="2 3" key="1">
    <citation type="submission" date="2020-03" db="EMBL/GenBank/DDBJ databases">
        <title>Genomic Encyclopedia of Type Strains, Phase IV (KMG-IV): sequencing the most valuable type-strain genomes for metagenomic binning, comparative biology and taxonomic classification.</title>
        <authorList>
            <person name="Goeker M."/>
        </authorList>
    </citation>
    <scope>NUCLEOTIDE SEQUENCE [LARGE SCALE GENOMIC DNA]</scope>
    <source>
        <strain evidence="2 3">DSM 24233</strain>
    </source>
</reference>
<dbReference type="AlphaFoldDB" id="A0A846QNY3"/>
<evidence type="ECO:0008006" key="4">
    <source>
        <dbReference type="Google" id="ProtNLM"/>
    </source>
</evidence>
<dbReference type="EMBL" id="JAATJA010000002">
    <property type="protein sequence ID" value="NJB67993.1"/>
    <property type="molecule type" value="Genomic_DNA"/>
</dbReference>